<dbReference type="SMART" id="SM00248">
    <property type="entry name" value="ANK"/>
    <property type="match status" value="8"/>
</dbReference>
<evidence type="ECO:0000256" key="2">
    <source>
        <dbReference type="SAM" id="Phobius"/>
    </source>
</evidence>
<evidence type="ECO:0000256" key="1">
    <source>
        <dbReference type="PROSITE-ProRule" id="PRU00023"/>
    </source>
</evidence>
<evidence type="ECO:0000313" key="3">
    <source>
        <dbReference type="EMBL" id="CRZ02998.1"/>
    </source>
</evidence>
<organism evidence="3">
    <name type="scientific">Spongospora subterranea</name>
    <dbReference type="NCBI Taxonomy" id="70186"/>
    <lineage>
        <taxon>Eukaryota</taxon>
        <taxon>Sar</taxon>
        <taxon>Rhizaria</taxon>
        <taxon>Endomyxa</taxon>
        <taxon>Phytomyxea</taxon>
        <taxon>Plasmodiophorida</taxon>
        <taxon>Plasmodiophoridae</taxon>
        <taxon>Spongospora</taxon>
    </lineage>
</organism>
<proteinExistence type="predicted"/>
<dbReference type="PROSITE" id="PS50088">
    <property type="entry name" value="ANK_REPEAT"/>
    <property type="match status" value="2"/>
</dbReference>
<keyword evidence="2" id="KW-0812">Transmembrane</keyword>
<dbReference type="EMBL" id="HACM01002556">
    <property type="protein sequence ID" value="CRZ02998.1"/>
    <property type="molecule type" value="Transcribed_RNA"/>
</dbReference>
<dbReference type="Pfam" id="PF12796">
    <property type="entry name" value="Ank_2"/>
    <property type="match status" value="3"/>
</dbReference>
<feature type="repeat" description="ANK" evidence="1">
    <location>
        <begin position="277"/>
        <end position="321"/>
    </location>
</feature>
<dbReference type="SUPFAM" id="SSF48403">
    <property type="entry name" value="Ankyrin repeat"/>
    <property type="match status" value="1"/>
</dbReference>
<dbReference type="PANTHER" id="PTHR24121:SF23">
    <property type="entry name" value="NO MECHANORECEPTOR POTENTIAL C, ISOFORM H"/>
    <property type="match status" value="1"/>
</dbReference>
<dbReference type="PANTHER" id="PTHR24121">
    <property type="entry name" value="NO MECHANORECEPTOR POTENTIAL C, ISOFORM D-RELATED"/>
    <property type="match status" value="1"/>
</dbReference>
<keyword evidence="1" id="KW-0040">ANK repeat</keyword>
<accession>A0A0H5QLV5</accession>
<sequence length="377" mass="42064">ANLDLEFQDTNGNTALFDAVINEDETLALSLLENNDPNLDLEFQDTNGNTALHHAAAFGLARVVDTIRQRAPEIINTQNNLGETPIFSAVRHKREDIVECIVIYDAMFEYLAEIRDHSSADFRSRNIDSVINARNLRGETPIFVAADLNDTDMVKKLLSEGANPTIPDNWKCTVLHIAAEHGSVDVINAICDAIGQDKQVLAKAINSWAFGYYAIHWAMRFGKPDAALALLDHGADNLADNLGRTPFHLAAQFSWVDVAERIRKRSQTCQMNTKDIYGKTPLLLAIIGEEQEEQDPLDEAKKLKMVNYLLNNGADPNLSDEHNRSPLDVARNFKLKKVCSEISSRIELMPVWALCSIFVFVTFLYYLPGNSGTTYAL</sequence>
<feature type="non-terminal residue" evidence="3">
    <location>
        <position position="1"/>
    </location>
</feature>
<dbReference type="Gene3D" id="1.25.40.20">
    <property type="entry name" value="Ankyrin repeat-containing domain"/>
    <property type="match status" value="2"/>
</dbReference>
<feature type="transmembrane region" description="Helical" evidence="2">
    <location>
        <begin position="349"/>
        <end position="367"/>
    </location>
</feature>
<name>A0A0H5QLV5_9EUKA</name>
<dbReference type="PROSITE" id="PS50297">
    <property type="entry name" value="ANK_REP_REGION"/>
    <property type="match status" value="1"/>
</dbReference>
<dbReference type="InterPro" id="IPR002110">
    <property type="entry name" value="Ankyrin_rpt"/>
</dbReference>
<keyword evidence="2" id="KW-1133">Transmembrane helix</keyword>
<keyword evidence="2" id="KW-0472">Membrane</keyword>
<feature type="repeat" description="ANK" evidence="1">
    <location>
        <begin position="137"/>
        <end position="169"/>
    </location>
</feature>
<protein>
    <submittedName>
        <fullName evidence="3">Uncharacterized protein</fullName>
    </submittedName>
</protein>
<reference evidence="3" key="1">
    <citation type="submission" date="2015-04" db="EMBL/GenBank/DDBJ databases">
        <title>The genome sequence of the plant pathogenic Rhizarian Plasmodiophora brassicae reveals insights in its biotrophic life cycle and the origin of chitin synthesis.</title>
        <authorList>
            <person name="Schwelm A."/>
            <person name="Fogelqvist J."/>
            <person name="Knaust A."/>
            <person name="Julke S."/>
            <person name="Lilja T."/>
            <person name="Dhandapani V."/>
            <person name="Bonilla-Rosso G."/>
            <person name="Karlsson M."/>
            <person name="Shevchenko A."/>
            <person name="Choi S.R."/>
            <person name="Kim H.G."/>
            <person name="Park J.Y."/>
            <person name="Lim Y.P."/>
            <person name="Ludwig-Muller J."/>
            <person name="Dixelius C."/>
        </authorList>
    </citation>
    <scope>NUCLEOTIDE SEQUENCE</scope>
    <source>
        <tissue evidence="3">Potato root galls</tissue>
    </source>
</reference>
<dbReference type="AlphaFoldDB" id="A0A0H5QLV5"/>
<dbReference type="PRINTS" id="PR01415">
    <property type="entry name" value="ANKYRIN"/>
</dbReference>
<dbReference type="InterPro" id="IPR036770">
    <property type="entry name" value="Ankyrin_rpt-contain_sf"/>
</dbReference>